<dbReference type="EMBL" id="RRCF01000001">
    <property type="protein sequence ID" value="RRJ23098.1"/>
    <property type="molecule type" value="Genomic_DNA"/>
</dbReference>
<proteinExistence type="predicted"/>
<dbReference type="Gene3D" id="2.40.160.10">
    <property type="entry name" value="Porin"/>
    <property type="match status" value="1"/>
</dbReference>
<keyword evidence="2" id="KW-1185">Reference proteome</keyword>
<dbReference type="SUPFAM" id="SSF56935">
    <property type="entry name" value="Porins"/>
    <property type="match status" value="1"/>
</dbReference>
<name>A0A3P3QQS6_9GAMM</name>
<comment type="caution">
    <text evidence="1">The sequence shown here is derived from an EMBL/GenBank/DDBJ whole genome shotgun (WGS) entry which is preliminary data.</text>
</comment>
<accession>A0A3P3QQS6</accession>
<evidence type="ECO:0000313" key="2">
    <source>
        <dbReference type="Proteomes" id="UP000276260"/>
    </source>
</evidence>
<reference evidence="1 2" key="1">
    <citation type="submission" date="2018-11" db="EMBL/GenBank/DDBJ databases">
        <title>Draft genome analysis of Rheinheimera mesophila isolated from an industrial waste site.</title>
        <authorList>
            <person name="Yu Q."/>
            <person name="Qi Y."/>
            <person name="Zhang H."/>
            <person name="Lu Y."/>
            <person name="Pu J."/>
        </authorList>
    </citation>
    <scope>NUCLEOTIDE SEQUENCE [LARGE SCALE GENOMIC DNA]</scope>
    <source>
        <strain evidence="1 2">IITR13</strain>
    </source>
</reference>
<dbReference type="InterPro" id="IPR023614">
    <property type="entry name" value="Porin_dom_sf"/>
</dbReference>
<dbReference type="OrthoDB" id="6709190at2"/>
<gene>
    <name evidence="1" type="ORF">EIK76_03135</name>
</gene>
<sequence>MPKIWSLNWPRNCAIKFINYAKLCWRFNQIHQFFPVLYDYLFDIYTFIYRFVQRALTFTLLHCLRFLNQKVVFMKRSMLALLIAVVSTGAAANSYQNETSVDYANSEINGVDLDLWQLKHQYFFNPVDTSGNTPRAEAAFINKNASVFGTLSRLSADSEDQNGWSVGGEYMDQSHNFYGKLEWLHYSGTDYQEVDGTVGYFISNDWLVGAIFEHSRPDQGGSSTNYGVMTKKLWDLGTGDMINLEANILDYRNDSATRYGVGADYYFGKNFSAGVGYQWISDGVLSESEDSLSLRTKWFALPNLSLSASVAFDALETGDDVYQVGASYRF</sequence>
<organism evidence="1 2">
    <name type="scientific">Rheinheimera mesophila</name>
    <dbReference type="NCBI Taxonomy" id="1547515"/>
    <lineage>
        <taxon>Bacteria</taxon>
        <taxon>Pseudomonadati</taxon>
        <taxon>Pseudomonadota</taxon>
        <taxon>Gammaproteobacteria</taxon>
        <taxon>Chromatiales</taxon>
        <taxon>Chromatiaceae</taxon>
        <taxon>Rheinheimera</taxon>
    </lineage>
</organism>
<dbReference type="InterPro" id="IPR031593">
    <property type="entry name" value="Porin_7"/>
</dbReference>
<dbReference type="Proteomes" id="UP000276260">
    <property type="component" value="Unassembled WGS sequence"/>
</dbReference>
<protein>
    <submittedName>
        <fullName evidence="1">Putative porin</fullName>
    </submittedName>
</protein>
<evidence type="ECO:0000313" key="1">
    <source>
        <dbReference type="EMBL" id="RRJ23098.1"/>
    </source>
</evidence>
<dbReference type="Pfam" id="PF16956">
    <property type="entry name" value="Porin_7"/>
    <property type="match status" value="2"/>
</dbReference>
<dbReference type="AlphaFoldDB" id="A0A3P3QQS6"/>